<dbReference type="InterPro" id="IPR003593">
    <property type="entry name" value="AAA+_ATPase"/>
</dbReference>
<dbReference type="Proteomes" id="UP000002164">
    <property type="component" value="Chromosome"/>
</dbReference>
<dbReference type="PANTHER" id="PTHR43776">
    <property type="entry name" value="TRANSPORT ATP-BINDING PROTEIN"/>
    <property type="match status" value="1"/>
</dbReference>
<evidence type="ECO:0000256" key="1">
    <source>
        <dbReference type="ARBA" id="ARBA00022448"/>
    </source>
</evidence>
<evidence type="ECO:0000313" key="6">
    <source>
        <dbReference type="Proteomes" id="UP000002164"/>
    </source>
</evidence>
<accession>B1HZF3</accession>
<keyword evidence="2" id="KW-0547">Nucleotide-binding</keyword>
<dbReference type="InterPro" id="IPR027417">
    <property type="entry name" value="P-loop_NTPase"/>
</dbReference>
<dbReference type="Pfam" id="PF00005">
    <property type="entry name" value="ABC_tran"/>
    <property type="match status" value="1"/>
</dbReference>
<name>B1HZF3_LYSSC</name>
<keyword evidence="5" id="KW-0378">Hydrolase</keyword>
<proteinExistence type="predicted"/>
<dbReference type="SMART" id="SM00382">
    <property type="entry name" value="AAA"/>
    <property type="match status" value="1"/>
</dbReference>
<dbReference type="InterPro" id="IPR050319">
    <property type="entry name" value="ABC_transp_ATP-bind"/>
</dbReference>
<dbReference type="GO" id="GO:0016887">
    <property type="term" value="F:ATP hydrolysis activity"/>
    <property type="evidence" value="ECO:0007669"/>
    <property type="project" value="InterPro"/>
</dbReference>
<dbReference type="CDD" id="cd03257">
    <property type="entry name" value="ABC_NikE_OppD_transporters"/>
    <property type="match status" value="1"/>
</dbReference>
<dbReference type="EMBL" id="CP000817">
    <property type="protein sequence ID" value="ACA40250.1"/>
    <property type="molecule type" value="Genomic_DNA"/>
</dbReference>
<dbReference type="InterPro" id="IPR017871">
    <property type="entry name" value="ABC_transporter-like_CS"/>
</dbReference>
<dbReference type="PROSITE" id="PS00211">
    <property type="entry name" value="ABC_TRANSPORTER_1"/>
    <property type="match status" value="1"/>
</dbReference>
<dbReference type="GO" id="GO:0055085">
    <property type="term" value="P:transmembrane transport"/>
    <property type="evidence" value="ECO:0007669"/>
    <property type="project" value="UniProtKB-ARBA"/>
</dbReference>
<dbReference type="EC" id="3.6.3.24" evidence="5"/>
<keyword evidence="1" id="KW-0813">Transport</keyword>
<sequence length="252" mass="28552">MSLIIFRRRLILLLHVNHVSKSYRAGQQVLQNINLTVGKGEIVGLVGESGSGKSTLAKVIMQLEKPEKGAVFFENQLMTKQNRSHFYENCQIIFQNATAALNPVWTVKELLREPLMAAHKSLTDRELQIMLEKVMLPTDILEALPSELSGGERQRVNLLRSILVEPQLLVCDEIVSSLDRLIQREMIDLLITLKKEKNMAILFISHDLKAVSYLCDRIYVMKSGKIVDESHKGEGGFAFTDRYAQMLFQAVV</sequence>
<dbReference type="EnsemblBacteria" id="ACA40250">
    <property type="protein sequence ID" value="ACA40250"/>
    <property type="gene ID" value="Bsph_2710"/>
</dbReference>
<protein>
    <submittedName>
        <fullName evidence="5">Nickel import ATP-binding protein</fullName>
        <ecNumber evidence="5">3.6.3.24</ecNumber>
    </submittedName>
</protein>
<dbReference type="PROSITE" id="PS50893">
    <property type="entry name" value="ABC_TRANSPORTER_2"/>
    <property type="match status" value="1"/>
</dbReference>
<evidence type="ECO:0000259" key="4">
    <source>
        <dbReference type="PROSITE" id="PS50893"/>
    </source>
</evidence>
<evidence type="ECO:0000313" key="5">
    <source>
        <dbReference type="EMBL" id="ACA40250.1"/>
    </source>
</evidence>
<keyword evidence="3 5" id="KW-0067">ATP-binding</keyword>
<gene>
    <name evidence="5" type="primary">nikE</name>
    <name evidence="5" type="ordered locus">Bsph_2710</name>
</gene>
<dbReference type="Gene3D" id="3.40.50.300">
    <property type="entry name" value="P-loop containing nucleotide triphosphate hydrolases"/>
    <property type="match status" value="1"/>
</dbReference>
<feature type="domain" description="ABC transporter" evidence="4">
    <location>
        <begin position="14"/>
        <end position="248"/>
    </location>
</feature>
<dbReference type="GO" id="GO:0005524">
    <property type="term" value="F:ATP binding"/>
    <property type="evidence" value="ECO:0007669"/>
    <property type="project" value="UniProtKB-KW"/>
</dbReference>
<dbReference type="KEGG" id="lsp:Bsph_2710"/>
<dbReference type="InterPro" id="IPR003439">
    <property type="entry name" value="ABC_transporter-like_ATP-bd"/>
</dbReference>
<reference evidence="5 6" key="1">
    <citation type="journal article" date="2008" name="J. Bacteriol.">
        <title>Complete genome sequence of the mosquitocidal bacterium Bacillus sphaericus C3-41 and comparison with those of closely related Bacillus species.</title>
        <authorList>
            <person name="Hu X."/>
            <person name="Fan W."/>
            <person name="Han B."/>
            <person name="Liu H."/>
            <person name="Zheng D."/>
            <person name="Li Q."/>
            <person name="Dong W."/>
            <person name="Yan J."/>
            <person name="Gao M."/>
            <person name="Berry C."/>
            <person name="Yuan Z."/>
        </authorList>
    </citation>
    <scope>NUCLEOTIDE SEQUENCE [LARGE SCALE GENOMIC DNA]</scope>
    <source>
        <strain evidence="5 6">C3-41</strain>
    </source>
</reference>
<organism evidence="5 6">
    <name type="scientific">Lysinibacillus sphaericus (strain C3-41)</name>
    <dbReference type="NCBI Taxonomy" id="444177"/>
    <lineage>
        <taxon>Bacteria</taxon>
        <taxon>Bacillati</taxon>
        <taxon>Bacillota</taxon>
        <taxon>Bacilli</taxon>
        <taxon>Bacillales</taxon>
        <taxon>Bacillaceae</taxon>
        <taxon>Lysinibacillus</taxon>
    </lineage>
</organism>
<dbReference type="HOGENOM" id="CLU_000604_1_23_9"/>
<evidence type="ECO:0000256" key="3">
    <source>
        <dbReference type="ARBA" id="ARBA00022840"/>
    </source>
</evidence>
<dbReference type="SUPFAM" id="SSF52540">
    <property type="entry name" value="P-loop containing nucleoside triphosphate hydrolases"/>
    <property type="match status" value="1"/>
</dbReference>
<dbReference type="AlphaFoldDB" id="B1HZF3"/>
<evidence type="ECO:0000256" key="2">
    <source>
        <dbReference type="ARBA" id="ARBA00022741"/>
    </source>
</evidence>